<keyword evidence="2" id="KW-1185">Reference proteome</keyword>
<dbReference type="EMBL" id="SRLO01000449">
    <property type="protein sequence ID" value="TNN55679.1"/>
    <property type="molecule type" value="Genomic_DNA"/>
</dbReference>
<comment type="caution">
    <text evidence="1">The sequence shown here is derived from an EMBL/GenBank/DDBJ whole genome shotgun (WGS) entry which is preliminary data.</text>
</comment>
<evidence type="ECO:0000313" key="2">
    <source>
        <dbReference type="Proteomes" id="UP000314294"/>
    </source>
</evidence>
<dbReference type="Proteomes" id="UP000314294">
    <property type="component" value="Unassembled WGS sequence"/>
</dbReference>
<gene>
    <name evidence="1" type="ORF">EYF80_034114</name>
</gene>
<proteinExistence type="predicted"/>
<reference evidence="1 2" key="1">
    <citation type="submission" date="2019-03" db="EMBL/GenBank/DDBJ databases">
        <title>First draft genome of Liparis tanakae, snailfish: a comprehensive survey of snailfish specific genes.</title>
        <authorList>
            <person name="Kim W."/>
            <person name="Song I."/>
            <person name="Jeong J.-H."/>
            <person name="Kim D."/>
            <person name="Kim S."/>
            <person name="Ryu S."/>
            <person name="Song J.Y."/>
            <person name="Lee S.K."/>
        </authorList>
    </citation>
    <scope>NUCLEOTIDE SEQUENCE [LARGE SCALE GENOMIC DNA]</scope>
    <source>
        <tissue evidence="1">Muscle</tissue>
    </source>
</reference>
<dbReference type="AlphaFoldDB" id="A0A4Z2GQM5"/>
<protein>
    <submittedName>
        <fullName evidence="1">Uncharacterized protein</fullName>
    </submittedName>
</protein>
<sequence>MFLHRGAACPPACSGSSSYSLTGTVNAPYLPPSPPAGVIASEYPLIPSSLHLILLPARCERRVQISVQSLPLTPLCGVHAEIWWEQMDALFRSQSAAVHQLSSAEKESSMKCRLRVRVGRGVSGVFSPSLNISTQTGFSVWMLG</sequence>
<accession>A0A4Z2GQM5</accession>
<name>A0A4Z2GQM5_9TELE</name>
<evidence type="ECO:0000313" key="1">
    <source>
        <dbReference type="EMBL" id="TNN55679.1"/>
    </source>
</evidence>
<organism evidence="1 2">
    <name type="scientific">Liparis tanakae</name>
    <name type="common">Tanaka's snailfish</name>
    <dbReference type="NCBI Taxonomy" id="230148"/>
    <lineage>
        <taxon>Eukaryota</taxon>
        <taxon>Metazoa</taxon>
        <taxon>Chordata</taxon>
        <taxon>Craniata</taxon>
        <taxon>Vertebrata</taxon>
        <taxon>Euteleostomi</taxon>
        <taxon>Actinopterygii</taxon>
        <taxon>Neopterygii</taxon>
        <taxon>Teleostei</taxon>
        <taxon>Neoteleostei</taxon>
        <taxon>Acanthomorphata</taxon>
        <taxon>Eupercaria</taxon>
        <taxon>Perciformes</taxon>
        <taxon>Cottioidei</taxon>
        <taxon>Cottales</taxon>
        <taxon>Liparidae</taxon>
        <taxon>Liparis</taxon>
    </lineage>
</organism>